<dbReference type="EMBL" id="DSRP01000289">
    <property type="protein sequence ID" value="HGG92134.1"/>
    <property type="molecule type" value="Genomic_DNA"/>
</dbReference>
<gene>
    <name evidence="1" type="ORF">ENR59_04195</name>
</gene>
<dbReference type="AlphaFoldDB" id="A0A7C4ELL0"/>
<accession>A0A7C4ELL0</accession>
<sequence>MRFIRERFDVQEEDKTQSFRHDVAGQPLGGAGASLFFVGMPGSGRRELARRAAKALGLEYAEAATPESLLALAQDLKKARAVAVTAGGEALADPAVRDILRAGGKVFYLMSAAPILARNLGQLERVEDILRRLEALEPHFMSAAHFVQPVASTMEEMLEDVAEKARL</sequence>
<proteinExistence type="predicted"/>
<reference evidence="1" key="1">
    <citation type="journal article" date="2020" name="mSystems">
        <title>Genome- and Community-Level Interaction Insights into Carbon Utilization and Element Cycling Functions of Hydrothermarchaeota in Hydrothermal Sediment.</title>
        <authorList>
            <person name="Zhou Z."/>
            <person name="Liu Y."/>
            <person name="Xu W."/>
            <person name="Pan J."/>
            <person name="Luo Z.H."/>
            <person name="Li M."/>
        </authorList>
    </citation>
    <scope>NUCLEOTIDE SEQUENCE [LARGE SCALE GENOMIC DNA]</scope>
    <source>
        <strain evidence="1">SpSt-413</strain>
    </source>
</reference>
<name>A0A7C4ELL0_9BACT</name>
<dbReference type="InterPro" id="IPR027417">
    <property type="entry name" value="P-loop_NTPase"/>
</dbReference>
<dbReference type="Gene3D" id="3.40.50.300">
    <property type="entry name" value="P-loop containing nucleotide triphosphate hydrolases"/>
    <property type="match status" value="1"/>
</dbReference>
<organism evidence="1">
    <name type="scientific">Fundidesulfovibrio putealis</name>
    <dbReference type="NCBI Taxonomy" id="270496"/>
    <lineage>
        <taxon>Bacteria</taxon>
        <taxon>Pseudomonadati</taxon>
        <taxon>Thermodesulfobacteriota</taxon>
        <taxon>Desulfovibrionia</taxon>
        <taxon>Desulfovibrionales</taxon>
        <taxon>Desulfovibrionaceae</taxon>
        <taxon>Fundidesulfovibrio</taxon>
    </lineage>
</organism>
<evidence type="ECO:0008006" key="2">
    <source>
        <dbReference type="Google" id="ProtNLM"/>
    </source>
</evidence>
<comment type="caution">
    <text evidence="1">The sequence shown here is derived from an EMBL/GenBank/DDBJ whole genome shotgun (WGS) entry which is preliminary data.</text>
</comment>
<evidence type="ECO:0000313" key="1">
    <source>
        <dbReference type="EMBL" id="HGG92134.1"/>
    </source>
</evidence>
<dbReference type="SUPFAM" id="SSF52540">
    <property type="entry name" value="P-loop containing nucleoside triphosphate hydrolases"/>
    <property type="match status" value="1"/>
</dbReference>
<protein>
    <recommendedName>
        <fullName evidence="2">Shikimate kinase</fullName>
    </recommendedName>
</protein>